<dbReference type="HOGENOM" id="CLU_948728_0_0_11"/>
<keyword evidence="2" id="KW-0347">Helicase</keyword>
<sequence length="293" mass="31856">MSATDIVWLESEAALVEALWRPGDPVAGDVIAEVRHELAELASQLPTEQTWRLTKRIVASLVACERYGTAELRREIATPRNRAMDLGTVFEAGVRSWFAYGAEYHAGDDVALWLEAVTADGGTVELDAEQMADVVTRRARLVERLGIEEAWWPRTEVRARADLTDHVLLTGRFDLVVGGAASGRPHHLVEIKSSLALSEEHESELRFYALLAGLRYGPPPASIILLGPGEAVADARQLVMSERVVRDGARLVADALRAAARGLAGAPIERAGPRCTQCPFREDCATYAEAAAP</sequence>
<dbReference type="Pfam" id="PF12705">
    <property type="entry name" value="PDDEXK_1"/>
    <property type="match status" value="1"/>
</dbReference>
<dbReference type="GO" id="GO:0004386">
    <property type="term" value="F:helicase activity"/>
    <property type="evidence" value="ECO:0007669"/>
    <property type="project" value="UniProtKB-KW"/>
</dbReference>
<dbReference type="eggNOG" id="COG1468">
    <property type="taxonomic scope" value="Bacteria"/>
</dbReference>
<dbReference type="STRING" id="525909.Afer_1067"/>
<evidence type="ECO:0000313" key="5">
    <source>
        <dbReference type="EMBL" id="ACU54002.1"/>
    </source>
</evidence>
<keyword evidence="3" id="KW-0234">DNA repair</keyword>
<evidence type="ECO:0000313" key="6">
    <source>
        <dbReference type="Proteomes" id="UP000000771"/>
    </source>
</evidence>
<gene>
    <name evidence="5" type="ordered locus">Afer_1067</name>
</gene>
<organism evidence="5 6">
    <name type="scientific">Acidimicrobium ferrooxidans (strain DSM 10331 / JCM 15462 / NBRC 103882 / ICP)</name>
    <dbReference type="NCBI Taxonomy" id="525909"/>
    <lineage>
        <taxon>Bacteria</taxon>
        <taxon>Bacillati</taxon>
        <taxon>Actinomycetota</taxon>
        <taxon>Acidimicrobiia</taxon>
        <taxon>Acidimicrobiales</taxon>
        <taxon>Acidimicrobiaceae</taxon>
        <taxon>Acidimicrobium</taxon>
    </lineage>
</organism>
<keyword evidence="1" id="KW-0227">DNA damage</keyword>
<dbReference type="AlphaFoldDB" id="C7LZ44"/>
<dbReference type="InterPro" id="IPR011604">
    <property type="entry name" value="PDDEXK-like_dom_sf"/>
</dbReference>
<dbReference type="RefSeq" id="WP_015798488.1">
    <property type="nucleotide sequence ID" value="NC_013124.1"/>
</dbReference>
<keyword evidence="2" id="KW-0067">ATP-binding</keyword>
<accession>C7LZ44</accession>
<dbReference type="InterPro" id="IPR038726">
    <property type="entry name" value="PDDEXK_AddAB-type"/>
</dbReference>
<keyword evidence="6" id="KW-1185">Reference proteome</keyword>
<evidence type="ECO:0000256" key="3">
    <source>
        <dbReference type="ARBA" id="ARBA00023204"/>
    </source>
</evidence>
<dbReference type="Proteomes" id="UP000000771">
    <property type="component" value="Chromosome"/>
</dbReference>
<keyword evidence="2" id="KW-0547">Nucleotide-binding</keyword>
<dbReference type="KEGG" id="afo:Afer_1067"/>
<evidence type="ECO:0000256" key="1">
    <source>
        <dbReference type="ARBA" id="ARBA00022763"/>
    </source>
</evidence>
<dbReference type="GO" id="GO:0006281">
    <property type="term" value="P:DNA repair"/>
    <property type="evidence" value="ECO:0007669"/>
    <property type="project" value="UniProtKB-KW"/>
</dbReference>
<proteinExistence type="predicted"/>
<dbReference type="EMBL" id="CP001631">
    <property type="protein sequence ID" value="ACU54002.1"/>
    <property type="molecule type" value="Genomic_DNA"/>
</dbReference>
<feature type="domain" description="PD-(D/E)XK endonuclease-like" evidence="4">
    <location>
        <begin position="77"/>
        <end position="284"/>
    </location>
</feature>
<dbReference type="Gene3D" id="3.90.320.10">
    <property type="match status" value="1"/>
</dbReference>
<protein>
    <recommendedName>
        <fullName evidence="4">PD-(D/E)XK endonuclease-like domain-containing protein</fullName>
    </recommendedName>
</protein>
<reference evidence="5 6" key="1">
    <citation type="journal article" date="2009" name="Stand. Genomic Sci.">
        <title>Complete genome sequence of Acidimicrobium ferrooxidans type strain (ICP).</title>
        <authorList>
            <person name="Clum A."/>
            <person name="Nolan M."/>
            <person name="Lang E."/>
            <person name="Glavina Del Rio T."/>
            <person name="Tice H."/>
            <person name="Copeland A."/>
            <person name="Cheng J.F."/>
            <person name="Lucas S."/>
            <person name="Chen F."/>
            <person name="Bruce D."/>
            <person name="Goodwin L."/>
            <person name="Pitluck S."/>
            <person name="Ivanova N."/>
            <person name="Mavrommatis K."/>
            <person name="Mikhailova N."/>
            <person name="Pati A."/>
            <person name="Chen A."/>
            <person name="Palaniappan K."/>
            <person name="Goker M."/>
            <person name="Spring S."/>
            <person name="Land M."/>
            <person name="Hauser L."/>
            <person name="Chang Y.J."/>
            <person name="Jeffries C.C."/>
            <person name="Chain P."/>
            <person name="Bristow J."/>
            <person name="Eisen J.A."/>
            <person name="Markowitz V."/>
            <person name="Hugenholtz P."/>
            <person name="Kyrpides N.C."/>
            <person name="Klenk H.P."/>
            <person name="Lapidus A."/>
        </authorList>
    </citation>
    <scope>NUCLEOTIDE SEQUENCE [LARGE SCALE GENOMIC DNA]</scope>
    <source>
        <strain evidence="6">DSM 10331 / JCM 15462 / NBRC 103882 / ICP</strain>
    </source>
</reference>
<name>C7LZ44_ACIFD</name>
<dbReference type="OrthoDB" id="9791397at2"/>
<evidence type="ECO:0000256" key="2">
    <source>
        <dbReference type="ARBA" id="ARBA00022806"/>
    </source>
</evidence>
<evidence type="ECO:0000259" key="4">
    <source>
        <dbReference type="Pfam" id="PF12705"/>
    </source>
</evidence>
<keyword evidence="2" id="KW-0378">Hydrolase</keyword>